<dbReference type="KEGG" id="soe:110801654"/>
<dbReference type="InterPro" id="IPR038508">
    <property type="entry name" value="ArfGAP_dom_sf"/>
</dbReference>
<dbReference type="InterPro" id="IPR001164">
    <property type="entry name" value="ArfGAP_dom"/>
</dbReference>
<dbReference type="RefSeq" id="XP_021862722.1">
    <property type="nucleotide sequence ID" value="XM_022007030.2"/>
</dbReference>
<dbReference type="Pfam" id="PF01412">
    <property type="entry name" value="ArfGap"/>
    <property type="match status" value="1"/>
</dbReference>
<dbReference type="PANTHER" id="PTHR46085:SF16">
    <property type="entry name" value="ARFGAP_RECO-LIKE ZINC FINGER DOMAIN-CONTAINING PROTEIN"/>
    <property type="match status" value="1"/>
</dbReference>
<keyword evidence="3" id="KW-0862">Zinc</keyword>
<dbReference type="GeneID" id="110801654"/>
<dbReference type="AlphaFoldDB" id="A0A9R0J785"/>
<keyword evidence="7" id="KW-1185">Reference proteome</keyword>
<dbReference type="OrthoDB" id="6036at2759"/>
<dbReference type="PRINTS" id="PR00405">
    <property type="entry name" value="REVINTRACTNG"/>
</dbReference>
<name>A0A9R0J785_SPIOL</name>
<feature type="compositionally biased region" description="Basic and acidic residues" evidence="5">
    <location>
        <begin position="236"/>
        <end position="246"/>
    </location>
</feature>
<feature type="compositionally biased region" description="Polar residues" evidence="5">
    <location>
        <begin position="441"/>
        <end position="461"/>
    </location>
</feature>
<dbReference type="SUPFAM" id="SSF57863">
    <property type="entry name" value="ArfGap/RecO-like zinc finger"/>
    <property type="match status" value="1"/>
</dbReference>
<feature type="region of interest" description="Disordered" evidence="5">
    <location>
        <begin position="441"/>
        <end position="462"/>
    </location>
</feature>
<evidence type="ECO:0000313" key="8">
    <source>
        <dbReference type="RefSeq" id="XP_021862722.1"/>
    </source>
</evidence>
<evidence type="ECO:0000256" key="2">
    <source>
        <dbReference type="ARBA" id="ARBA00022771"/>
    </source>
</evidence>
<feature type="region of interest" description="Disordered" evidence="5">
    <location>
        <begin position="132"/>
        <end position="213"/>
    </location>
</feature>
<feature type="compositionally biased region" description="Basic and acidic residues" evidence="5">
    <location>
        <begin position="193"/>
        <end position="213"/>
    </location>
</feature>
<dbReference type="SMART" id="SM00105">
    <property type="entry name" value="ArfGap"/>
    <property type="match status" value="1"/>
</dbReference>
<feature type="compositionally biased region" description="Polar residues" evidence="5">
    <location>
        <begin position="174"/>
        <end position="183"/>
    </location>
</feature>
<gene>
    <name evidence="8" type="primary">LOC110801654</name>
</gene>
<proteinExistence type="predicted"/>
<dbReference type="GO" id="GO:0005096">
    <property type="term" value="F:GTPase activator activity"/>
    <property type="evidence" value="ECO:0007669"/>
    <property type="project" value="InterPro"/>
</dbReference>
<dbReference type="InterPro" id="IPR044820">
    <property type="entry name" value="AGD14-like"/>
</dbReference>
<evidence type="ECO:0000256" key="1">
    <source>
        <dbReference type="ARBA" id="ARBA00022723"/>
    </source>
</evidence>
<protein>
    <recommendedName>
        <fullName evidence="6">Arf-GAP domain-containing protein</fullName>
    </recommendedName>
</protein>
<reference evidence="7" key="1">
    <citation type="journal article" date="2021" name="Nat. Commun.">
        <title>Genomic analyses provide insights into spinach domestication and the genetic basis of agronomic traits.</title>
        <authorList>
            <person name="Cai X."/>
            <person name="Sun X."/>
            <person name="Xu C."/>
            <person name="Sun H."/>
            <person name="Wang X."/>
            <person name="Ge C."/>
            <person name="Zhang Z."/>
            <person name="Wang Q."/>
            <person name="Fei Z."/>
            <person name="Jiao C."/>
            <person name="Wang Q."/>
        </authorList>
    </citation>
    <scope>NUCLEOTIDE SEQUENCE [LARGE SCALE GENOMIC DNA]</scope>
    <source>
        <strain evidence="7">cv. Varoflay</strain>
    </source>
</reference>
<feature type="compositionally biased region" description="Polar residues" evidence="5">
    <location>
        <begin position="314"/>
        <end position="326"/>
    </location>
</feature>
<evidence type="ECO:0000256" key="5">
    <source>
        <dbReference type="SAM" id="MobiDB-lite"/>
    </source>
</evidence>
<dbReference type="PANTHER" id="PTHR46085">
    <property type="entry name" value="ARFGAP/RECO-RELATED"/>
    <property type="match status" value="1"/>
</dbReference>
<feature type="compositionally biased region" description="Polar residues" evidence="5">
    <location>
        <begin position="357"/>
        <end position="373"/>
    </location>
</feature>
<dbReference type="CDD" id="cd08838">
    <property type="entry name" value="ArfGap_AGFG"/>
    <property type="match status" value="1"/>
</dbReference>
<feature type="compositionally biased region" description="Polar residues" evidence="5">
    <location>
        <begin position="150"/>
        <end position="165"/>
    </location>
</feature>
<dbReference type="PROSITE" id="PS50115">
    <property type="entry name" value="ARFGAP"/>
    <property type="match status" value="1"/>
</dbReference>
<accession>A0A9R0J785</accession>
<feature type="region of interest" description="Disordered" evidence="5">
    <location>
        <begin position="270"/>
        <end position="373"/>
    </location>
</feature>
<dbReference type="Gene3D" id="1.10.220.150">
    <property type="entry name" value="Arf GTPase activating protein"/>
    <property type="match status" value="1"/>
</dbReference>
<dbReference type="GO" id="GO:0008270">
    <property type="term" value="F:zinc ion binding"/>
    <property type="evidence" value="ECO:0007669"/>
    <property type="project" value="UniProtKB-KW"/>
</dbReference>
<organism evidence="7 8">
    <name type="scientific">Spinacia oleracea</name>
    <name type="common">Spinach</name>
    <dbReference type="NCBI Taxonomy" id="3562"/>
    <lineage>
        <taxon>Eukaryota</taxon>
        <taxon>Viridiplantae</taxon>
        <taxon>Streptophyta</taxon>
        <taxon>Embryophyta</taxon>
        <taxon>Tracheophyta</taxon>
        <taxon>Spermatophyta</taxon>
        <taxon>Magnoliopsida</taxon>
        <taxon>eudicotyledons</taxon>
        <taxon>Gunneridae</taxon>
        <taxon>Pentapetalae</taxon>
        <taxon>Caryophyllales</taxon>
        <taxon>Chenopodiaceae</taxon>
        <taxon>Chenopodioideae</taxon>
        <taxon>Anserineae</taxon>
        <taxon>Spinacia</taxon>
    </lineage>
</organism>
<feature type="compositionally biased region" description="Basic and acidic residues" evidence="5">
    <location>
        <begin position="279"/>
        <end position="313"/>
    </location>
</feature>
<evidence type="ECO:0000256" key="4">
    <source>
        <dbReference type="PROSITE-ProRule" id="PRU00288"/>
    </source>
</evidence>
<reference evidence="8" key="2">
    <citation type="submission" date="2025-08" db="UniProtKB">
        <authorList>
            <consortium name="RefSeq"/>
        </authorList>
    </citation>
    <scope>IDENTIFICATION</scope>
    <source>
        <tissue evidence="8">Leaf</tissue>
    </source>
</reference>
<dbReference type="Proteomes" id="UP000813463">
    <property type="component" value="Chromosome 1"/>
</dbReference>
<dbReference type="InterPro" id="IPR037278">
    <property type="entry name" value="ARFGAP/RecO"/>
</dbReference>
<evidence type="ECO:0000313" key="7">
    <source>
        <dbReference type="Proteomes" id="UP000813463"/>
    </source>
</evidence>
<keyword evidence="2 4" id="KW-0863">Zinc-finger</keyword>
<evidence type="ECO:0000256" key="3">
    <source>
        <dbReference type="ARBA" id="ARBA00022833"/>
    </source>
</evidence>
<dbReference type="FunFam" id="1.10.220.150:FF:000005">
    <property type="entry name" value="Arf-GAP domain and FG repeat-containing protein 1"/>
    <property type="match status" value="1"/>
</dbReference>
<feature type="region of interest" description="Disordered" evidence="5">
    <location>
        <begin position="233"/>
        <end position="258"/>
    </location>
</feature>
<sequence length="665" mass="72998">MGKSKEEGKIEKIIRGLLKLPENRRCINCNSLGPQYVCTNFWTYVCTNCCGVHREFTHRVKSVSMAKFSMEEVSALQAGGNEKARQIYFKTWNPHRDVFPENSNIHKIRDFIKHVYVDRKFTVETQPALVQRSPNSGLHEPFEHNGAHNGENSTFHGKTINSYSRYSYDEGRSPQYSKENSTYGRHRAISPHSEGENSRYRGSREDASHFEYTDGRYQVDDTRISGRAATQMFTTEDIRPRRRCPDRQQSSDVKNPTVYHVKEILGENSHALRVANRPKFADRRRDKATANAQQERDHHKDRNRSGDHDETAHQRTVSAYAQENAVSSLSSSNLSAGRHISAPSTSADQAITDKRASSSVVAGTTSNTLSTSTDADIPKVATSQMVPVLPDLLGDDGVFATEQIGREQSPSTQDLGHLNNLIWDTCSTSIQTSCLNEVANNQPTTLSPASSQPPQGPTGETQLLIGVQPSLADTNAGGRKELPADLFASPYQLSSVTAAGRPAGSNYGAGFSMHYYPLQMQVLPSQNVAKSSNPFDTNDNTAQPHMFNTFASTGFPQGGSGHMFIPSGMSHTSSFESHLSGSASTGSPIYLSNVHHQSPNVPAGSSQSAYMEQSSFQNKLPTSIQGTSGFGSEVESTALLYSNQQIPYRYPDQSSFSMGAGNPFG</sequence>
<evidence type="ECO:0000259" key="6">
    <source>
        <dbReference type="PROSITE" id="PS50115"/>
    </source>
</evidence>
<feature type="domain" description="Arf-GAP" evidence="6">
    <location>
        <begin position="11"/>
        <end position="130"/>
    </location>
</feature>
<keyword evidence="1" id="KW-0479">Metal-binding</keyword>